<name>A0A1U7IZ57_9CYAN</name>
<accession>A0A1U7IZ57</accession>
<sequence>MSFETPSALANSIMASLYDVLTSGDNNVPASEDNFFSWSTPGMPIEADDFDFLSQGLTGIVNKTAIKNLGTETETPEITPELLDQLRATDTARLYMQAESFARMVDFVPDLAKLNNQQFTRLSVMNNEGTLSERYEYVLRMSQVMQSELPADIKQRIEQFRGLLNVTRTETDLFGREREITEDGPIVKLYQEKMANYEAAALEYNSRRIAALAASRPEDVHYWAMNANILRNRVRAALADWVSNGYKNDYEQINAFIDQVMQRDMSLLKDQYRDDLLKAKLTSLASGSDFYFTSVVPGNFTRASGWTQFTFNSARYNRYSNSKYASQSSSTKAGGGFSLGFLTVGGGGGGSNTSSSYESKVKFDSTRFRLSFKIAQVMVTRPWFKTSFLNSKTWRFDQNNPDSKSQMVSDGGNPAKGLIPAYPTSMVVIKDLELSLGQSSGFSDYLSEYERSSANGGGALSLGPFNLGGSHKRSTSLGETTSKHGYSFDGQTMKVPGMQVIGFKCHILPKSPNPLANIEKWI</sequence>
<dbReference type="RefSeq" id="WP_171973095.1">
    <property type="nucleotide sequence ID" value="NZ_MRCG01000024.1"/>
</dbReference>
<gene>
    <name evidence="1" type="ORF">NIES30_22920</name>
</gene>
<dbReference type="EMBL" id="MRCG01000024">
    <property type="protein sequence ID" value="OKH44302.1"/>
    <property type="molecule type" value="Genomic_DNA"/>
</dbReference>
<proteinExistence type="predicted"/>
<dbReference type="STRING" id="549789.NIES30_22920"/>
<reference evidence="1 2" key="1">
    <citation type="submission" date="2016-11" db="EMBL/GenBank/DDBJ databases">
        <title>Draft Genome Sequences of Nine Cyanobacterial Strains from Diverse Habitats.</title>
        <authorList>
            <person name="Zhu T."/>
            <person name="Hou S."/>
            <person name="Lu X."/>
            <person name="Hess W.R."/>
        </authorList>
    </citation>
    <scope>NUCLEOTIDE SEQUENCE [LARGE SCALE GENOMIC DNA]</scope>
    <source>
        <strain evidence="1 2">NIES-30</strain>
    </source>
</reference>
<protein>
    <submittedName>
        <fullName evidence="1">Uncharacterized protein</fullName>
    </submittedName>
</protein>
<comment type="caution">
    <text evidence="1">The sequence shown here is derived from an EMBL/GenBank/DDBJ whole genome shotgun (WGS) entry which is preliminary data.</text>
</comment>
<dbReference type="Proteomes" id="UP000185557">
    <property type="component" value="Unassembled WGS sequence"/>
</dbReference>
<dbReference type="AlphaFoldDB" id="A0A1U7IZ57"/>
<evidence type="ECO:0000313" key="1">
    <source>
        <dbReference type="EMBL" id="OKH44302.1"/>
    </source>
</evidence>
<keyword evidence="2" id="KW-1185">Reference proteome</keyword>
<evidence type="ECO:0000313" key="2">
    <source>
        <dbReference type="Proteomes" id="UP000185557"/>
    </source>
</evidence>
<organism evidence="1 2">
    <name type="scientific">Phormidium tenue NIES-30</name>
    <dbReference type="NCBI Taxonomy" id="549789"/>
    <lineage>
        <taxon>Bacteria</taxon>
        <taxon>Bacillati</taxon>
        <taxon>Cyanobacteriota</taxon>
        <taxon>Cyanophyceae</taxon>
        <taxon>Oscillatoriophycideae</taxon>
        <taxon>Oscillatoriales</taxon>
        <taxon>Oscillatoriaceae</taxon>
        <taxon>Phormidium</taxon>
    </lineage>
</organism>